<keyword evidence="22" id="KW-1185">Reference proteome</keyword>
<keyword evidence="10" id="KW-0418">Kinase</keyword>
<dbReference type="PROSITE" id="PS00108">
    <property type="entry name" value="PROTEIN_KINASE_ST"/>
    <property type="match status" value="1"/>
</dbReference>
<keyword evidence="7 19" id="KW-0732">Signal</keyword>
<feature type="region of interest" description="Disordered" evidence="17">
    <location>
        <begin position="742"/>
        <end position="761"/>
    </location>
</feature>
<dbReference type="GO" id="GO:0005524">
    <property type="term" value="F:ATP binding"/>
    <property type="evidence" value="ECO:0007669"/>
    <property type="project" value="UniProtKB-UniRule"/>
</dbReference>
<proteinExistence type="inferred from homology"/>
<dbReference type="EMBL" id="CM035411">
    <property type="protein sequence ID" value="KAH7435113.1"/>
    <property type="molecule type" value="Genomic_DNA"/>
</dbReference>
<dbReference type="InterPro" id="IPR001220">
    <property type="entry name" value="Legume_lectin_dom"/>
</dbReference>
<comment type="similarity">
    <text evidence="3">In the C-terminal section; belongs to the protein kinase superfamily. Ser/Thr protein kinase family.</text>
</comment>
<evidence type="ECO:0000256" key="10">
    <source>
        <dbReference type="ARBA" id="ARBA00022777"/>
    </source>
</evidence>
<dbReference type="PROSITE" id="PS00107">
    <property type="entry name" value="PROTEIN_KINASE_ATP"/>
    <property type="match status" value="1"/>
</dbReference>
<comment type="subcellular location">
    <subcellularLocation>
        <location evidence="1">Cell membrane</location>
        <topology evidence="1">Single-pass type I membrane protein</topology>
    </subcellularLocation>
</comment>
<dbReference type="Pfam" id="PF00069">
    <property type="entry name" value="Pkinase"/>
    <property type="match status" value="1"/>
</dbReference>
<keyword evidence="4" id="KW-1003">Cell membrane</keyword>
<dbReference type="GO" id="GO:0002229">
    <property type="term" value="P:defense response to oomycetes"/>
    <property type="evidence" value="ECO:0007669"/>
    <property type="project" value="UniProtKB-ARBA"/>
</dbReference>
<keyword evidence="15" id="KW-0325">Glycoprotein</keyword>
<evidence type="ECO:0000256" key="12">
    <source>
        <dbReference type="ARBA" id="ARBA00022989"/>
    </source>
</evidence>
<keyword evidence="5" id="KW-0808">Transferase</keyword>
<keyword evidence="6 18" id="KW-0812">Transmembrane</keyword>
<evidence type="ECO:0000256" key="11">
    <source>
        <dbReference type="ARBA" id="ARBA00022840"/>
    </source>
</evidence>
<feature type="compositionally biased region" description="Polar residues" evidence="17">
    <location>
        <begin position="742"/>
        <end position="752"/>
    </location>
</feature>
<evidence type="ECO:0000256" key="5">
    <source>
        <dbReference type="ARBA" id="ARBA00022679"/>
    </source>
</evidence>
<dbReference type="OrthoDB" id="8891264at2759"/>
<dbReference type="SUPFAM" id="SSF49899">
    <property type="entry name" value="Concanavalin A-like lectins/glucanases"/>
    <property type="match status" value="1"/>
</dbReference>
<protein>
    <recommendedName>
        <fullName evidence="20">Protein kinase domain-containing protein</fullName>
    </recommendedName>
</protein>
<evidence type="ECO:0000313" key="21">
    <source>
        <dbReference type="EMBL" id="KAH7435113.1"/>
    </source>
</evidence>
<evidence type="ECO:0000256" key="13">
    <source>
        <dbReference type="ARBA" id="ARBA00023136"/>
    </source>
</evidence>
<keyword evidence="9 16" id="KW-0547">Nucleotide-binding</keyword>
<dbReference type="Proteomes" id="UP000825935">
    <property type="component" value="Chromosome 6"/>
</dbReference>
<evidence type="ECO:0000313" key="22">
    <source>
        <dbReference type="Proteomes" id="UP000825935"/>
    </source>
</evidence>
<name>A0A8T2UMU2_CERRI</name>
<keyword evidence="8" id="KW-0430">Lectin</keyword>
<feature type="binding site" evidence="16">
    <location>
        <position position="419"/>
    </location>
    <ligand>
        <name>ATP</name>
        <dbReference type="ChEBI" id="CHEBI:30616"/>
    </ligand>
</feature>
<dbReference type="InterPro" id="IPR011009">
    <property type="entry name" value="Kinase-like_dom_sf"/>
</dbReference>
<dbReference type="InterPro" id="IPR050528">
    <property type="entry name" value="L-type_Lectin-RKs"/>
</dbReference>
<dbReference type="InterPro" id="IPR013320">
    <property type="entry name" value="ConA-like_dom_sf"/>
</dbReference>
<evidence type="ECO:0000259" key="20">
    <source>
        <dbReference type="PROSITE" id="PS50011"/>
    </source>
</evidence>
<dbReference type="AlphaFoldDB" id="A0A8T2UMU2"/>
<dbReference type="InterPro" id="IPR000719">
    <property type="entry name" value="Prot_kinase_dom"/>
</dbReference>
<evidence type="ECO:0000256" key="14">
    <source>
        <dbReference type="ARBA" id="ARBA00023170"/>
    </source>
</evidence>
<dbReference type="GO" id="GO:0030246">
    <property type="term" value="F:carbohydrate binding"/>
    <property type="evidence" value="ECO:0007669"/>
    <property type="project" value="UniProtKB-KW"/>
</dbReference>
<evidence type="ECO:0000256" key="7">
    <source>
        <dbReference type="ARBA" id="ARBA00022729"/>
    </source>
</evidence>
<dbReference type="PANTHER" id="PTHR27007">
    <property type="match status" value="1"/>
</dbReference>
<dbReference type="InterPro" id="IPR008271">
    <property type="entry name" value="Ser/Thr_kinase_AS"/>
</dbReference>
<dbReference type="FunFam" id="1.10.510.10:FF:000240">
    <property type="entry name" value="Lectin-domain containing receptor kinase A4.3"/>
    <property type="match status" value="1"/>
</dbReference>
<feature type="domain" description="Protein kinase" evidence="20">
    <location>
        <begin position="391"/>
        <end position="717"/>
    </location>
</feature>
<gene>
    <name evidence="21" type="ORF">KP509_06G050600</name>
</gene>
<sequence>MRVNRHLRSAAMPLVWTLIMIMATWRSQFSERVVGIRFEILSFDDNDNVTIVEQDWYGSLSPNAFKSGGALWLTAATNSSSNNASETDASNLGRAVYHDSFSTADGEVFPSFNTSFTFQIITTRPYAQCGSGMAIFISDVREAPPNSDSKGALGLVDPQNSNDLRSLFAVEFDTRKSVGYNDVSDSHIGININSMESRDYVDTSPSSASAYYPELFLYSNSTFTAWVQYNSSSHLIEIWVANLHRNSSSMNSSEPNVLPTVQRPVHPCLQFVYNLSDAFSNKDVYMGFSATSAPSTQGMEGHVIYSWNFTNDIDRRANEGGFELYKVLAPVAAGSALLAILILACIILVRRRRSLEMRSETLSEAGQRIQTALQTARPFSYAELESATNGFDEKRKVGEGGYGAVYKGVLQGGAVVAVKRLKRSLMMETDFCNEASIIRKVRHRYLLELYGWCYEEGRDALLVSQFMSRGSLDRYIFDTRKKGELGSSPMAQKDTRIKILTQVATALEYLHEGLGECVLHRDVKAANVLLSDDTQMEARLCDFGLARLISHGGAPVTMSAAGTPGYVAPEVLYNGVATDKADVFSFGVLVLEVATGRRAISSVSAGTVLLGQEGPAQLHIPSAIWSSLSLEQDALSEQQLLQTLDSSLLYNVLHPAPISPAMSQHGSHEEDDLSETMKTLLNDWRCVMHIGLMCCHPSPESRPSMKEVSRALDEKLLIPLSRRTPTWTFQFPVYPWAATSNSLSDLTSSGNPIPSLLSGPR</sequence>
<evidence type="ECO:0000256" key="6">
    <source>
        <dbReference type="ARBA" id="ARBA00022692"/>
    </source>
</evidence>
<evidence type="ECO:0000256" key="1">
    <source>
        <dbReference type="ARBA" id="ARBA00004251"/>
    </source>
</evidence>
<dbReference type="SUPFAM" id="SSF56112">
    <property type="entry name" value="Protein kinase-like (PK-like)"/>
    <property type="match status" value="1"/>
</dbReference>
<dbReference type="PROSITE" id="PS50011">
    <property type="entry name" value="PROTEIN_KINASE_DOM"/>
    <property type="match status" value="1"/>
</dbReference>
<keyword evidence="11 16" id="KW-0067">ATP-binding</keyword>
<dbReference type="SMART" id="SM00220">
    <property type="entry name" value="S_TKc"/>
    <property type="match status" value="1"/>
</dbReference>
<dbReference type="GO" id="GO:0005886">
    <property type="term" value="C:plasma membrane"/>
    <property type="evidence" value="ECO:0007669"/>
    <property type="project" value="UniProtKB-SubCell"/>
</dbReference>
<reference evidence="21" key="1">
    <citation type="submission" date="2021-08" db="EMBL/GenBank/DDBJ databases">
        <title>WGS assembly of Ceratopteris richardii.</title>
        <authorList>
            <person name="Marchant D.B."/>
            <person name="Chen G."/>
            <person name="Jenkins J."/>
            <person name="Shu S."/>
            <person name="Leebens-Mack J."/>
            <person name="Grimwood J."/>
            <person name="Schmutz J."/>
            <person name="Soltis P."/>
            <person name="Soltis D."/>
            <person name="Chen Z.-H."/>
        </authorList>
    </citation>
    <scope>NUCLEOTIDE SEQUENCE</scope>
    <source>
        <strain evidence="21">Whitten #5841</strain>
        <tissue evidence="21">Leaf</tissue>
    </source>
</reference>
<comment type="similarity">
    <text evidence="2">In the N-terminal section; belongs to the leguminous lectin family.</text>
</comment>
<evidence type="ECO:0000256" key="15">
    <source>
        <dbReference type="ARBA" id="ARBA00023180"/>
    </source>
</evidence>
<feature type="signal peptide" evidence="19">
    <location>
        <begin position="1"/>
        <end position="26"/>
    </location>
</feature>
<evidence type="ECO:0000256" key="18">
    <source>
        <dbReference type="SAM" id="Phobius"/>
    </source>
</evidence>
<evidence type="ECO:0000256" key="16">
    <source>
        <dbReference type="PROSITE-ProRule" id="PRU10141"/>
    </source>
</evidence>
<dbReference type="InterPro" id="IPR017441">
    <property type="entry name" value="Protein_kinase_ATP_BS"/>
</dbReference>
<dbReference type="Gene3D" id="2.60.120.200">
    <property type="match status" value="1"/>
</dbReference>
<evidence type="ECO:0000256" key="9">
    <source>
        <dbReference type="ARBA" id="ARBA00022741"/>
    </source>
</evidence>
<organism evidence="21 22">
    <name type="scientific">Ceratopteris richardii</name>
    <name type="common">Triangle waterfern</name>
    <dbReference type="NCBI Taxonomy" id="49495"/>
    <lineage>
        <taxon>Eukaryota</taxon>
        <taxon>Viridiplantae</taxon>
        <taxon>Streptophyta</taxon>
        <taxon>Embryophyta</taxon>
        <taxon>Tracheophyta</taxon>
        <taxon>Polypodiopsida</taxon>
        <taxon>Polypodiidae</taxon>
        <taxon>Polypodiales</taxon>
        <taxon>Pteridineae</taxon>
        <taxon>Pteridaceae</taxon>
        <taxon>Parkerioideae</taxon>
        <taxon>Ceratopteris</taxon>
    </lineage>
</organism>
<feature type="chain" id="PRO_5035742619" description="Protein kinase domain-containing protein" evidence="19">
    <location>
        <begin position="27"/>
        <end position="761"/>
    </location>
</feature>
<keyword evidence="13 18" id="KW-0472">Membrane</keyword>
<comment type="caution">
    <text evidence="21">The sequence shown here is derived from an EMBL/GenBank/DDBJ whole genome shotgun (WGS) entry which is preliminary data.</text>
</comment>
<feature type="transmembrane region" description="Helical" evidence="18">
    <location>
        <begin position="327"/>
        <end position="349"/>
    </location>
</feature>
<evidence type="ECO:0000256" key="3">
    <source>
        <dbReference type="ARBA" id="ARBA00010217"/>
    </source>
</evidence>
<keyword evidence="12 18" id="KW-1133">Transmembrane helix</keyword>
<dbReference type="Gene3D" id="3.30.200.20">
    <property type="entry name" value="Phosphorylase Kinase, domain 1"/>
    <property type="match status" value="1"/>
</dbReference>
<evidence type="ECO:0000256" key="17">
    <source>
        <dbReference type="SAM" id="MobiDB-lite"/>
    </source>
</evidence>
<accession>A0A8T2UMU2</accession>
<evidence type="ECO:0000256" key="8">
    <source>
        <dbReference type="ARBA" id="ARBA00022734"/>
    </source>
</evidence>
<evidence type="ECO:0000256" key="19">
    <source>
        <dbReference type="SAM" id="SignalP"/>
    </source>
</evidence>
<evidence type="ECO:0000256" key="4">
    <source>
        <dbReference type="ARBA" id="ARBA00022475"/>
    </source>
</evidence>
<keyword evidence="14" id="KW-0675">Receptor</keyword>
<evidence type="ECO:0000256" key="2">
    <source>
        <dbReference type="ARBA" id="ARBA00008536"/>
    </source>
</evidence>
<dbReference type="CDD" id="cd06899">
    <property type="entry name" value="lectin_legume_LecRK_Arcelin_ConA"/>
    <property type="match status" value="1"/>
</dbReference>
<dbReference type="Gene3D" id="1.10.510.10">
    <property type="entry name" value="Transferase(Phosphotransferase) domain 1"/>
    <property type="match status" value="1"/>
</dbReference>
<dbReference type="GO" id="GO:0004672">
    <property type="term" value="F:protein kinase activity"/>
    <property type="evidence" value="ECO:0007669"/>
    <property type="project" value="InterPro"/>
</dbReference>
<dbReference type="Pfam" id="PF00139">
    <property type="entry name" value="Lectin_legB"/>
    <property type="match status" value="1"/>
</dbReference>